<evidence type="ECO:0000256" key="2">
    <source>
        <dbReference type="ARBA" id="ARBA00004496"/>
    </source>
</evidence>
<gene>
    <name evidence="22" type="ORF">MNBD_GAMMA02-1443</name>
</gene>
<dbReference type="Gene3D" id="3.50.40.10">
    <property type="entry name" value="Phenylalanyl-trna Synthetase, Chain B, domain 3"/>
    <property type="match status" value="1"/>
</dbReference>
<comment type="similarity">
    <text evidence="3">Belongs to the phenylalanyl-tRNA synthetase beta subunit family. Type 1 subfamily.</text>
</comment>
<dbReference type="InterPro" id="IPR033714">
    <property type="entry name" value="tRNA_bind_bactPheRS"/>
</dbReference>
<dbReference type="SUPFAM" id="SSF50249">
    <property type="entry name" value="Nucleic acid-binding proteins"/>
    <property type="match status" value="1"/>
</dbReference>
<evidence type="ECO:0000256" key="16">
    <source>
        <dbReference type="ARBA" id="ARBA00023146"/>
    </source>
</evidence>
<dbReference type="AlphaFoldDB" id="A0A3B0W313"/>
<dbReference type="GO" id="GO:0000287">
    <property type="term" value="F:magnesium ion binding"/>
    <property type="evidence" value="ECO:0007669"/>
    <property type="project" value="InterPro"/>
</dbReference>
<dbReference type="Gene3D" id="3.30.70.380">
    <property type="entry name" value="Ferrodoxin-fold anticodon-binding domain"/>
    <property type="match status" value="1"/>
</dbReference>
<organism evidence="22">
    <name type="scientific">hydrothermal vent metagenome</name>
    <dbReference type="NCBI Taxonomy" id="652676"/>
    <lineage>
        <taxon>unclassified sequences</taxon>
        <taxon>metagenomes</taxon>
        <taxon>ecological metagenomes</taxon>
    </lineage>
</organism>
<evidence type="ECO:0000256" key="9">
    <source>
        <dbReference type="ARBA" id="ARBA00022598"/>
    </source>
</evidence>
<dbReference type="Pfam" id="PF03484">
    <property type="entry name" value="B5"/>
    <property type="match status" value="1"/>
</dbReference>
<keyword evidence="13" id="KW-0460">Magnesium</keyword>
<dbReference type="Pfam" id="PF03483">
    <property type="entry name" value="B3_4"/>
    <property type="match status" value="1"/>
</dbReference>
<dbReference type="GO" id="GO:0004826">
    <property type="term" value="F:phenylalanine-tRNA ligase activity"/>
    <property type="evidence" value="ECO:0007669"/>
    <property type="project" value="UniProtKB-EC"/>
</dbReference>
<keyword evidence="12" id="KW-0067">ATP-binding</keyword>
<dbReference type="NCBIfam" id="NF045760">
    <property type="entry name" value="YtpR"/>
    <property type="match status" value="1"/>
</dbReference>
<evidence type="ECO:0000256" key="12">
    <source>
        <dbReference type="ARBA" id="ARBA00022840"/>
    </source>
</evidence>
<dbReference type="Pfam" id="PF17759">
    <property type="entry name" value="tRNA_synthFbeta"/>
    <property type="match status" value="1"/>
</dbReference>
<keyword evidence="7" id="KW-0963">Cytoplasm</keyword>
<dbReference type="PANTHER" id="PTHR10947">
    <property type="entry name" value="PHENYLALANYL-TRNA SYNTHETASE BETA CHAIN AND LEUCINE-RICH REPEAT-CONTAINING PROTEIN 47"/>
    <property type="match status" value="1"/>
</dbReference>
<dbReference type="GO" id="GO:0005524">
    <property type="term" value="F:ATP binding"/>
    <property type="evidence" value="ECO:0007669"/>
    <property type="project" value="UniProtKB-KW"/>
</dbReference>
<evidence type="ECO:0000259" key="19">
    <source>
        <dbReference type="PROSITE" id="PS50886"/>
    </source>
</evidence>
<dbReference type="CDD" id="cd02796">
    <property type="entry name" value="tRNA_bind_bactPheRS"/>
    <property type="match status" value="1"/>
</dbReference>
<evidence type="ECO:0000256" key="7">
    <source>
        <dbReference type="ARBA" id="ARBA00022490"/>
    </source>
</evidence>
<dbReference type="PROSITE" id="PS51447">
    <property type="entry name" value="FDX_ACB"/>
    <property type="match status" value="1"/>
</dbReference>
<keyword evidence="11" id="KW-0547">Nucleotide-binding</keyword>
<evidence type="ECO:0000256" key="6">
    <source>
        <dbReference type="ARBA" id="ARBA00017032"/>
    </source>
</evidence>
<dbReference type="InterPro" id="IPR020825">
    <property type="entry name" value="Phe-tRNA_synthase-like_B3/B4"/>
</dbReference>
<comment type="subcellular location">
    <subcellularLocation>
        <location evidence="2">Cytoplasm</location>
    </subcellularLocation>
</comment>
<dbReference type="Pfam" id="PF01588">
    <property type="entry name" value="tRNA_bind"/>
    <property type="match status" value="1"/>
</dbReference>
<dbReference type="InterPro" id="IPR036690">
    <property type="entry name" value="Fdx_antiC-bd_sf"/>
</dbReference>
<dbReference type="EMBL" id="UOFA01000158">
    <property type="protein sequence ID" value="VAW45107.1"/>
    <property type="molecule type" value="Genomic_DNA"/>
</dbReference>
<evidence type="ECO:0000256" key="1">
    <source>
        <dbReference type="ARBA" id="ARBA00001946"/>
    </source>
</evidence>
<keyword evidence="14" id="KW-0694">RNA-binding</keyword>
<dbReference type="PROSITE" id="PS51483">
    <property type="entry name" value="B5"/>
    <property type="match status" value="1"/>
</dbReference>
<feature type="domain" description="B5" evidence="21">
    <location>
        <begin position="400"/>
        <end position="475"/>
    </location>
</feature>
<dbReference type="FunFam" id="3.50.40.10:FF:000001">
    <property type="entry name" value="Phenylalanine--tRNA ligase beta subunit"/>
    <property type="match status" value="1"/>
</dbReference>
<dbReference type="GO" id="GO:0009328">
    <property type="term" value="C:phenylalanine-tRNA ligase complex"/>
    <property type="evidence" value="ECO:0007669"/>
    <property type="project" value="TreeGrafter"/>
</dbReference>
<evidence type="ECO:0000256" key="13">
    <source>
        <dbReference type="ARBA" id="ARBA00022842"/>
    </source>
</evidence>
<dbReference type="SUPFAM" id="SSF55681">
    <property type="entry name" value="Class II aaRS and biotin synthetases"/>
    <property type="match status" value="1"/>
</dbReference>
<keyword evidence="10" id="KW-0479">Metal-binding</keyword>
<name>A0A3B0W313_9ZZZZ</name>
<dbReference type="InterPro" id="IPR005146">
    <property type="entry name" value="B3/B4_tRNA-bd"/>
</dbReference>
<evidence type="ECO:0000256" key="3">
    <source>
        <dbReference type="ARBA" id="ARBA00008653"/>
    </source>
</evidence>
<dbReference type="InterPro" id="IPR005121">
    <property type="entry name" value="Fdx_antiC-bd"/>
</dbReference>
<evidence type="ECO:0000256" key="8">
    <source>
        <dbReference type="ARBA" id="ARBA00022555"/>
    </source>
</evidence>
<dbReference type="CDD" id="cd00769">
    <property type="entry name" value="PheRS_beta_core"/>
    <property type="match status" value="1"/>
</dbReference>
<proteinExistence type="inferred from homology"/>
<evidence type="ECO:0000256" key="10">
    <source>
        <dbReference type="ARBA" id="ARBA00022723"/>
    </source>
</evidence>
<dbReference type="InterPro" id="IPR009061">
    <property type="entry name" value="DNA-bd_dom_put_sf"/>
</dbReference>
<dbReference type="SUPFAM" id="SSF56037">
    <property type="entry name" value="PheT/TilS domain"/>
    <property type="match status" value="1"/>
</dbReference>
<evidence type="ECO:0000259" key="21">
    <source>
        <dbReference type="PROSITE" id="PS51483"/>
    </source>
</evidence>
<dbReference type="SUPFAM" id="SSF54991">
    <property type="entry name" value="Anticodon-binding domain of PheRS"/>
    <property type="match status" value="1"/>
</dbReference>
<dbReference type="NCBIfam" id="TIGR00472">
    <property type="entry name" value="pheT_bact"/>
    <property type="match status" value="1"/>
</dbReference>
<evidence type="ECO:0000256" key="14">
    <source>
        <dbReference type="ARBA" id="ARBA00022884"/>
    </source>
</evidence>
<evidence type="ECO:0000256" key="4">
    <source>
        <dbReference type="ARBA" id="ARBA00011209"/>
    </source>
</evidence>
<dbReference type="SUPFAM" id="SSF46955">
    <property type="entry name" value="Putative DNA-binding domain"/>
    <property type="match status" value="1"/>
</dbReference>
<protein>
    <recommendedName>
        <fullName evidence="6">Phenylalanine--tRNA ligase beta subunit</fullName>
        <ecNumber evidence="5">6.1.1.20</ecNumber>
    </recommendedName>
    <alternativeName>
        <fullName evidence="17">Phenylalanyl-tRNA synthetase beta subunit</fullName>
    </alternativeName>
</protein>
<evidence type="ECO:0000256" key="5">
    <source>
        <dbReference type="ARBA" id="ARBA00012814"/>
    </source>
</evidence>
<dbReference type="InterPro" id="IPR045864">
    <property type="entry name" value="aa-tRNA-synth_II/BPL/LPL"/>
</dbReference>
<comment type="cofactor">
    <cofactor evidence="1">
        <name>Mg(2+)</name>
        <dbReference type="ChEBI" id="CHEBI:18420"/>
    </cofactor>
</comment>
<dbReference type="Gene3D" id="3.30.56.10">
    <property type="match status" value="2"/>
</dbReference>
<keyword evidence="9 22" id="KW-0436">Ligase</keyword>
<dbReference type="FunFam" id="2.40.50.140:FF:000045">
    <property type="entry name" value="Phenylalanine--tRNA ligase beta subunit"/>
    <property type="match status" value="1"/>
</dbReference>
<dbReference type="SMART" id="SM00873">
    <property type="entry name" value="B3_4"/>
    <property type="match status" value="1"/>
</dbReference>
<evidence type="ECO:0000313" key="22">
    <source>
        <dbReference type="EMBL" id="VAW45107.1"/>
    </source>
</evidence>
<sequence>MKFSENWLKEWVNYDFSTKEVMEQLTMLGLEVDGVEPAAGEFSGVVVAEIMSCEKHPDADKLKVCEVNAGDETLQIVCGAPNARVGLKTALSKIGAVLPGNFKIKKSNLRGVDSQGMLCSEVELGVSQESDGIIELDANAPVGVDVREYLQVDDQIIEIDLTPNRADCFCIRGIAREVATLNHMSIDPPTIVAAKTTLDDTIQVTLEAPQQCPIYASRVIKGIDSLRPTPLWMKEKLRRSGIKSIHPVVDVTNYVMLELGQPMHAFDAANIDGGIVVRMAKDGEEITLLDQSEAKLTAEFLVIADQSKTLAVAGVIGGLDSGVSNQTQDIVLESAYFDPATIMGKSRKLAVHTESGLRFERGVDWDLQTTALERATALITEICGGQVAPIYIEQVEQHIPKQQNIQLSVTRLHQVLGFEVATEQVTQIFKDLGFNCSFSDAVWSVTSPSWRFDLAIAEDLIEEVVRVVGYDQMPSHRLLSTDAINVIPEELKQLRMLKQQLADLSYQEVINYSFVGEKQLADLGLDADAFGLANPLNKDMAVMRTHLLPGVMANIKANLARQAQDLALFEMGKVFSKTTEIIQQDVLLLAKTGQQAPEQWSVNNQKVDFFTLKGDVETMLSGSGLAIEFSPSSQAYLHPGRQAEVKLGSETVGYLGQVHPSICQKMKIKQEVYVAEFVVDAIQSVQLPAWQSVSKFPQVRRDLSIIIADSISWSEVESVVQMSLGDDQTLLDKLCLFDVYKGDNIEKGYKSLAMAMIYQEKNRTLEDKEVDKLVSKAVSFLAEQLKAEIRS</sequence>
<dbReference type="PANTHER" id="PTHR10947:SF0">
    <property type="entry name" value="PHENYLALANINE--TRNA LIGASE BETA SUBUNIT"/>
    <property type="match status" value="1"/>
</dbReference>
<comment type="subunit">
    <text evidence="4">Tetramer of two alpha and two beta subunits.</text>
</comment>
<accession>A0A3B0W313</accession>
<dbReference type="GO" id="GO:0006432">
    <property type="term" value="P:phenylalanyl-tRNA aminoacylation"/>
    <property type="evidence" value="ECO:0007669"/>
    <property type="project" value="InterPro"/>
</dbReference>
<evidence type="ECO:0000259" key="20">
    <source>
        <dbReference type="PROSITE" id="PS51447"/>
    </source>
</evidence>
<dbReference type="Gene3D" id="3.30.930.10">
    <property type="entry name" value="Bira Bifunctional Protein, Domain 2"/>
    <property type="match status" value="1"/>
</dbReference>
<dbReference type="GO" id="GO:0000049">
    <property type="term" value="F:tRNA binding"/>
    <property type="evidence" value="ECO:0007669"/>
    <property type="project" value="UniProtKB-KW"/>
</dbReference>
<comment type="catalytic activity">
    <reaction evidence="18">
        <text>tRNA(Phe) + L-phenylalanine + ATP = L-phenylalanyl-tRNA(Phe) + AMP + diphosphate + H(+)</text>
        <dbReference type="Rhea" id="RHEA:19413"/>
        <dbReference type="Rhea" id="RHEA-COMP:9668"/>
        <dbReference type="Rhea" id="RHEA-COMP:9699"/>
        <dbReference type="ChEBI" id="CHEBI:15378"/>
        <dbReference type="ChEBI" id="CHEBI:30616"/>
        <dbReference type="ChEBI" id="CHEBI:33019"/>
        <dbReference type="ChEBI" id="CHEBI:58095"/>
        <dbReference type="ChEBI" id="CHEBI:78442"/>
        <dbReference type="ChEBI" id="CHEBI:78531"/>
        <dbReference type="ChEBI" id="CHEBI:456215"/>
        <dbReference type="EC" id="6.1.1.20"/>
    </reaction>
</comment>
<reference evidence="22" key="1">
    <citation type="submission" date="2018-06" db="EMBL/GenBank/DDBJ databases">
        <authorList>
            <person name="Zhirakovskaya E."/>
        </authorList>
    </citation>
    <scope>NUCLEOTIDE SEQUENCE</scope>
</reference>
<dbReference type="FunFam" id="3.30.930.10:FF:000022">
    <property type="entry name" value="Phenylalanine--tRNA ligase beta subunit"/>
    <property type="match status" value="1"/>
</dbReference>
<evidence type="ECO:0000256" key="17">
    <source>
        <dbReference type="ARBA" id="ARBA00033189"/>
    </source>
</evidence>
<dbReference type="InterPro" id="IPR045060">
    <property type="entry name" value="Phe-tRNA-ligase_IIc_bsu"/>
</dbReference>
<dbReference type="FunFam" id="3.30.56.10:FF:000002">
    <property type="entry name" value="Phenylalanine--tRNA ligase beta subunit"/>
    <property type="match status" value="1"/>
</dbReference>
<dbReference type="SMART" id="SM00874">
    <property type="entry name" value="B5"/>
    <property type="match status" value="1"/>
</dbReference>
<feature type="domain" description="TRNA-binding" evidence="19">
    <location>
        <begin position="39"/>
        <end position="147"/>
    </location>
</feature>
<dbReference type="InterPro" id="IPR041616">
    <property type="entry name" value="PheRS_beta_core"/>
</dbReference>
<dbReference type="EC" id="6.1.1.20" evidence="5"/>
<dbReference type="InterPro" id="IPR002547">
    <property type="entry name" value="tRNA-bd_dom"/>
</dbReference>
<dbReference type="InterPro" id="IPR005147">
    <property type="entry name" value="tRNA_synthase_B5-dom"/>
</dbReference>
<dbReference type="SMART" id="SM00896">
    <property type="entry name" value="FDX-ACB"/>
    <property type="match status" value="1"/>
</dbReference>
<keyword evidence="16 22" id="KW-0030">Aminoacyl-tRNA synthetase</keyword>
<dbReference type="HAMAP" id="MF_00283">
    <property type="entry name" value="Phe_tRNA_synth_beta1"/>
    <property type="match status" value="1"/>
</dbReference>
<dbReference type="InterPro" id="IPR012340">
    <property type="entry name" value="NA-bd_OB-fold"/>
</dbReference>
<dbReference type="FunFam" id="3.30.70.380:FF:000001">
    <property type="entry name" value="Phenylalanine--tRNA ligase beta subunit"/>
    <property type="match status" value="1"/>
</dbReference>
<dbReference type="Gene3D" id="2.40.50.140">
    <property type="entry name" value="Nucleic acid-binding proteins"/>
    <property type="match status" value="1"/>
</dbReference>
<evidence type="ECO:0000256" key="11">
    <source>
        <dbReference type="ARBA" id="ARBA00022741"/>
    </source>
</evidence>
<evidence type="ECO:0000256" key="15">
    <source>
        <dbReference type="ARBA" id="ARBA00022917"/>
    </source>
</evidence>
<dbReference type="InterPro" id="IPR004532">
    <property type="entry name" value="Phe-tRNA-ligase_IIc_bsu_bact"/>
</dbReference>
<evidence type="ECO:0000256" key="18">
    <source>
        <dbReference type="ARBA" id="ARBA00049255"/>
    </source>
</evidence>
<feature type="domain" description="FDX-ACB" evidence="20">
    <location>
        <begin position="694"/>
        <end position="790"/>
    </location>
</feature>
<dbReference type="PROSITE" id="PS50886">
    <property type="entry name" value="TRBD"/>
    <property type="match status" value="1"/>
</dbReference>
<keyword evidence="15" id="KW-0648">Protein biosynthesis</keyword>
<keyword evidence="8" id="KW-0820">tRNA-binding</keyword>
<dbReference type="Pfam" id="PF03147">
    <property type="entry name" value="FDX-ACB"/>
    <property type="match status" value="1"/>
</dbReference>